<dbReference type="STRING" id="226506.SAMN04488519_103140"/>
<proteinExistence type="predicted"/>
<protein>
    <submittedName>
        <fullName evidence="1">Uncharacterized protein</fullName>
    </submittedName>
</protein>
<keyword evidence="2" id="KW-1185">Reference proteome</keyword>
<organism evidence="1 2">
    <name type="scientific">Algoriphagus ornithinivorans</name>
    <dbReference type="NCBI Taxonomy" id="226506"/>
    <lineage>
        <taxon>Bacteria</taxon>
        <taxon>Pseudomonadati</taxon>
        <taxon>Bacteroidota</taxon>
        <taxon>Cytophagia</taxon>
        <taxon>Cytophagales</taxon>
        <taxon>Cyclobacteriaceae</taxon>
        <taxon>Algoriphagus</taxon>
    </lineage>
</organism>
<gene>
    <name evidence="1" type="ORF">SAMN04488519_103140</name>
</gene>
<reference evidence="2" key="1">
    <citation type="submission" date="2016-10" db="EMBL/GenBank/DDBJ databases">
        <authorList>
            <person name="Varghese N."/>
            <person name="Submissions S."/>
        </authorList>
    </citation>
    <scope>NUCLEOTIDE SEQUENCE [LARGE SCALE GENOMIC DNA]</scope>
    <source>
        <strain evidence="2">DSM 15282</strain>
    </source>
</reference>
<evidence type="ECO:0000313" key="1">
    <source>
        <dbReference type="EMBL" id="SFO02395.1"/>
    </source>
</evidence>
<dbReference type="EMBL" id="FOVW01000003">
    <property type="protein sequence ID" value="SFO02395.1"/>
    <property type="molecule type" value="Genomic_DNA"/>
</dbReference>
<dbReference type="RefSeq" id="WP_139217442.1">
    <property type="nucleotide sequence ID" value="NZ_FOVW01000003.1"/>
</dbReference>
<name>A0A1I5DT03_9BACT</name>
<dbReference type="Proteomes" id="UP000199564">
    <property type="component" value="Unassembled WGS sequence"/>
</dbReference>
<evidence type="ECO:0000313" key="2">
    <source>
        <dbReference type="Proteomes" id="UP000199564"/>
    </source>
</evidence>
<dbReference type="AlphaFoldDB" id="A0A1I5DT03"/>
<sequence>MIFPDNLEIIHQGNPTCPDCNEKAVFYVNIAKSSTYLFTDNIVNWKDFAASYPDLSVIVYLGGKGKDGKNSPDQLRSFFKRQDFPYPVYLDPEDQFFQINQLDNVDLEYKTVLHFLVEENQILDLYEFGDPNYRVSQLEKYFGMKPKNSSQVL</sequence>
<accession>A0A1I5DT03</accession>